<feature type="transmembrane region" description="Helical" evidence="1">
    <location>
        <begin position="489"/>
        <end position="508"/>
    </location>
</feature>
<evidence type="ECO:0000256" key="2">
    <source>
        <dbReference type="SAM" id="SignalP"/>
    </source>
</evidence>
<accession>A0ABT0M6I9</accession>
<keyword evidence="2" id="KW-0732">Signal</keyword>
<evidence type="ECO:0000313" key="3">
    <source>
        <dbReference type="EMBL" id="MCL1630479.1"/>
    </source>
</evidence>
<feature type="signal peptide" evidence="2">
    <location>
        <begin position="1"/>
        <end position="28"/>
    </location>
</feature>
<evidence type="ECO:0008006" key="5">
    <source>
        <dbReference type="Google" id="ProtNLM"/>
    </source>
</evidence>
<keyword evidence="1" id="KW-0812">Transmembrane</keyword>
<keyword evidence="4" id="KW-1185">Reference proteome</keyword>
<comment type="caution">
    <text evidence="3">The sequence shown here is derived from an EMBL/GenBank/DDBJ whole genome shotgun (WGS) entry which is preliminary data.</text>
</comment>
<evidence type="ECO:0000256" key="1">
    <source>
        <dbReference type="SAM" id="Phobius"/>
    </source>
</evidence>
<sequence length="519" mass="59673">MKRYKSLLLFLVASTLVFQFITPEYTQAGTLNHKKVLVVYDGLSFHTAHSDNVAYIVRQLTSMGRQVTLTDLAHYKSKTVNEFDNIVYIVNTENNNNLSGKFENDLIQYKGHFFQIGGSLISKYSNLLRLRTQVASGTTRMSVHDQELEQILRGSDTRYISDGKGTLLGRVSMNGQKTGSIGILNEHNHIGYMANLTNNLSLKLLVADLLKKWLSIKGQGAAYLTLTDITPFSNFKVIRYVAKELYDRGIPFIAVAQPVFSHLKSDAMLRYLNVLNELQSRNGALFIGSPVVYKTDVNDNQLLQRQMDAFINTLADHHIAPLGISSQNYWLFDRQYRKQGLGFFSAVINTENDAHLYWRDKTETALVKETQLFSLPFQQVVSLNLPEWAQLDLPMNTALTYSITHFKTMSSIKQFLKEIDTYPITINDFMRNDLETKSSRHHIEQKNGEIFIDGAPINHDILKQIELKKQKIQKKKSQKQIIFARQNRFLILLFSSVLVLFIVFLLISRRYYKRKYLKD</sequence>
<organism evidence="3 4">
    <name type="scientific">Sporolactobacillus mangiferae</name>
    <dbReference type="NCBI Taxonomy" id="2940498"/>
    <lineage>
        <taxon>Bacteria</taxon>
        <taxon>Bacillati</taxon>
        <taxon>Bacillota</taxon>
        <taxon>Bacilli</taxon>
        <taxon>Bacillales</taxon>
        <taxon>Sporolactobacillaceae</taxon>
        <taxon>Sporolactobacillus</taxon>
    </lineage>
</organism>
<dbReference type="Proteomes" id="UP001203004">
    <property type="component" value="Unassembled WGS sequence"/>
</dbReference>
<name>A0ABT0M6I9_9BACL</name>
<dbReference type="EMBL" id="JAMAST010000001">
    <property type="protein sequence ID" value="MCL1630479.1"/>
    <property type="molecule type" value="Genomic_DNA"/>
</dbReference>
<gene>
    <name evidence="3" type="ORF">M3N64_00735</name>
</gene>
<evidence type="ECO:0000313" key="4">
    <source>
        <dbReference type="Proteomes" id="UP001203004"/>
    </source>
</evidence>
<dbReference type="RefSeq" id="WP_249095298.1">
    <property type="nucleotide sequence ID" value="NZ_JAMAST010000001.1"/>
</dbReference>
<keyword evidence="1" id="KW-1133">Transmembrane helix</keyword>
<proteinExistence type="predicted"/>
<protein>
    <recommendedName>
        <fullName evidence="5">DUF2334 domain-containing protein</fullName>
    </recommendedName>
</protein>
<feature type="chain" id="PRO_5045208136" description="DUF2334 domain-containing protein" evidence="2">
    <location>
        <begin position="29"/>
        <end position="519"/>
    </location>
</feature>
<keyword evidence="1" id="KW-0472">Membrane</keyword>
<reference evidence="3 4" key="1">
    <citation type="submission" date="2022-05" db="EMBL/GenBank/DDBJ databases">
        <title>Sporolactobacillus sp nov CPB3-1, isolated from tree bark (Mangifera indica L.).</title>
        <authorList>
            <person name="Phuengjayaem S."/>
            <person name="Tanasupawat S."/>
        </authorList>
    </citation>
    <scope>NUCLEOTIDE SEQUENCE [LARGE SCALE GENOMIC DNA]</scope>
    <source>
        <strain evidence="3 4">CPB3-1</strain>
    </source>
</reference>